<comment type="caution">
    <text evidence="2">The sequence shown here is derived from an EMBL/GenBank/DDBJ whole genome shotgun (WGS) entry which is preliminary data.</text>
</comment>
<accession>A0A1Q3EP16</accession>
<protein>
    <submittedName>
        <fullName evidence="2">Uncharacterized protein</fullName>
    </submittedName>
</protein>
<gene>
    <name evidence="2" type="ORF">LENED_011045</name>
</gene>
<evidence type="ECO:0000256" key="1">
    <source>
        <dbReference type="SAM" id="MobiDB-lite"/>
    </source>
</evidence>
<organism evidence="2 3">
    <name type="scientific">Lentinula edodes</name>
    <name type="common">Shiitake mushroom</name>
    <name type="synonym">Lentinus edodes</name>
    <dbReference type="NCBI Taxonomy" id="5353"/>
    <lineage>
        <taxon>Eukaryota</taxon>
        <taxon>Fungi</taxon>
        <taxon>Dikarya</taxon>
        <taxon>Basidiomycota</taxon>
        <taxon>Agaricomycotina</taxon>
        <taxon>Agaricomycetes</taxon>
        <taxon>Agaricomycetidae</taxon>
        <taxon>Agaricales</taxon>
        <taxon>Marasmiineae</taxon>
        <taxon>Omphalotaceae</taxon>
        <taxon>Lentinula</taxon>
    </lineage>
</organism>
<sequence length="297" mass="32897">MVWSGLEGELPQLIVLDDVEGSLDITDPEDSILEATPREDPESPMIFSPSESLLSSEVASRSGFSTPVETEFQRTHVDLPATLPNTISFFPNFGPKQVETKQQRDGSYDSGYESNASLTNPLPVYDSECLANSFHGRSLDSGTYNPSYKKPRFSFHADDNRPISPTSRSYNREIPFRTGYTRVPPSQQLANENSLHTVRELGSEGSLNISRHSKALAAPFSQYPGSTITIPDELRAIHSVSDTLEVWSSLYENEPPIQYNIRFANFRSVKFPSSSGSIRPGSDECNQNMVKCSESAT</sequence>
<name>A0A1Q3EP16_LENED</name>
<feature type="region of interest" description="Disordered" evidence="1">
    <location>
        <begin position="90"/>
        <end position="119"/>
    </location>
</feature>
<dbReference type="EMBL" id="BDGU01000839">
    <property type="protein sequence ID" value="GAW08932.1"/>
    <property type="molecule type" value="Genomic_DNA"/>
</dbReference>
<dbReference type="Proteomes" id="UP000188533">
    <property type="component" value="Unassembled WGS sequence"/>
</dbReference>
<evidence type="ECO:0000313" key="2">
    <source>
        <dbReference type="EMBL" id="GAW08932.1"/>
    </source>
</evidence>
<feature type="compositionally biased region" description="Basic and acidic residues" evidence="1">
    <location>
        <begin position="98"/>
        <end position="107"/>
    </location>
</feature>
<reference evidence="2 3" key="2">
    <citation type="submission" date="2017-02" db="EMBL/GenBank/DDBJ databases">
        <title>A genome survey and senescence transcriptome analysis in Lentinula edodes.</title>
        <authorList>
            <person name="Sakamoto Y."/>
            <person name="Nakade K."/>
            <person name="Sato S."/>
            <person name="Yoshida Y."/>
            <person name="Miyazaki K."/>
            <person name="Natsume S."/>
            <person name="Konno N."/>
        </authorList>
    </citation>
    <scope>NUCLEOTIDE SEQUENCE [LARGE SCALE GENOMIC DNA]</scope>
    <source>
        <strain evidence="2 3">NBRC 111202</strain>
    </source>
</reference>
<dbReference type="AlphaFoldDB" id="A0A1Q3EP16"/>
<reference evidence="2 3" key="1">
    <citation type="submission" date="2016-08" db="EMBL/GenBank/DDBJ databases">
        <authorList>
            <consortium name="Lentinula edodes genome sequencing consortium"/>
            <person name="Sakamoto Y."/>
            <person name="Nakade K."/>
            <person name="Sato S."/>
            <person name="Yoshida Y."/>
            <person name="Miyazaki K."/>
            <person name="Natsume S."/>
            <person name="Konno N."/>
        </authorList>
    </citation>
    <scope>NUCLEOTIDE SEQUENCE [LARGE SCALE GENOMIC DNA]</scope>
    <source>
        <strain evidence="2 3">NBRC 111202</strain>
    </source>
</reference>
<keyword evidence="3" id="KW-1185">Reference proteome</keyword>
<evidence type="ECO:0000313" key="3">
    <source>
        <dbReference type="Proteomes" id="UP000188533"/>
    </source>
</evidence>
<proteinExistence type="predicted"/>